<comment type="caution">
    <text evidence="1">The sequence shown here is derived from an EMBL/GenBank/DDBJ whole genome shotgun (WGS) entry which is preliminary data.</text>
</comment>
<dbReference type="EMBL" id="JBHSNF010000001">
    <property type="protein sequence ID" value="MFC5524763.1"/>
    <property type="molecule type" value="Genomic_DNA"/>
</dbReference>
<dbReference type="RefSeq" id="WP_377317252.1">
    <property type="nucleotide sequence ID" value="NZ_JBHSNF010000001.1"/>
</dbReference>
<keyword evidence="2" id="KW-1185">Reference proteome</keyword>
<protein>
    <submittedName>
        <fullName evidence="1">Uncharacterized protein</fullName>
    </submittedName>
</protein>
<accession>A0ABW0QJ62</accession>
<proteinExistence type="predicted"/>
<gene>
    <name evidence="1" type="ORF">ACFPPA_03310</name>
</gene>
<name>A0ABW0QJ62_9GAMM</name>
<dbReference type="Proteomes" id="UP001596114">
    <property type="component" value="Unassembled WGS sequence"/>
</dbReference>
<sequence length="249" mass="27191">MSSLLNLDLPDEWPDALKATLADVRPVMRAWELDLPTKSAADFDPAITALGNALRLYSVRGWHCTRLTEDEAVTVQRDGLAPLSADLIERRIATQVQRGTLPAAVGDILRAGHQGSAHNRAGMIWFCFFPPCEVSEGGLYRLLSYWGGEAMYWAHEADATVASALRQLGAPCIVQAAVPVAWLSGTFSAAMSIARRDLIHHGEVVDEPVRFEAHATCAIPGDCVEAVHRFPDARFIALSGCDTWRTSLR</sequence>
<evidence type="ECO:0000313" key="1">
    <source>
        <dbReference type="EMBL" id="MFC5524763.1"/>
    </source>
</evidence>
<reference evidence="2" key="1">
    <citation type="journal article" date="2019" name="Int. J. Syst. Evol. Microbiol.">
        <title>The Global Catalogue of Microorganisms (GCM) 10K type strain sequencing project: providing services to taxonomists for standard genome sequencing and annotation.</title>
        <authorList>
            <consortium name="The Broad Institute Genomics Platform"/>
            <consortium name="The Broad Institute Genome Sequencing Center for Infectious Disease"/>
            <person name="Wu L."/>
            <person name="Ma J."/>
        </authorList>
    </citation>
    <scope>NUCLEOTIDE SEQUENCE [LARGE SCALE GENOMIC DNA]</scope>
    <source>
        <strain evidence="2">CGMCC 1.16619</strain>
    </source>
</reference>
<evidence type="ECO:0000313" key="2">
    <source>
        <dbReference type="Proteomes" id="UP001596114"/>
    </source>
</evidence>
<organism evidence="1 2">
    <name type="scientific">Rhodanobacter ginsengisoli</name>
    <dbReference type="NCBI Taxonomy" id="418646"/>
    <lineage>
        <taxon>Bacteria</taxon>
        <taxon>Pseudomonadati</taxon>
        <taxon>Pseudomonadota</taxon>
        <taxon>Gammaproteobacteria</taxon>
        <taxon>Lysobacterales</taxon>
        <taxon>Rhodanobacteraceae</taxon>
        <taxon>Rhodanobacter</taxon>
    </lineage>
</organism>